<dbReference type="RefSeq" id="WP_224035076.1">
    <property type="nucleotide sequence ID" value="NZ_AP024849.1"/>
</dbReference>
<dbReference type="EMBL" id="AP024849">
    <property type="protein sequence ID" value="BCZ48843.1"/>
    <property type="molecule type" value="Genomic_DNA"/>
</dbReference>
<feature type="region of interest" description="Disordered" evidence="1">
    <location>
        <begin position="14"/>
        <end position="44"/>
    </location>
</feature>
<name>A0ABM7TC32_9CLOT</name>
<proteinExistence type="predicted"/>
<evidence type="ECO:0000313" key="2">
    <source>
        <dbReference type="EMBL" id="BCZ48843.1"/>
    </source>
</evidence>
<sequence length="216" mass="24385">MSIGINSNYSSHYTQVSNKTGSNNDKTKVSDADKTTVSSTSTTDKTISKDEYFKKISNKYSNVNLNMSNSHLNKGTEIICNVSPQLINKAISYPKAAENLNRLLDQMSSIPQYINEHKYTLDGREVKNVSFVIDENGGVSCKCEYVEKDSKNTSKTSDEEELREKKRKELKERAKALIEAQGEKLKGTKEYKVSNYYKNIATNSDMNLLDTFDTNI</sequence>
<dbReference type="Pfam" id="PF19498">
    <property type="entry name" value="DUF6033"/>
    <property type="match status" value="1"/>
</dbReference>
<dbReference type="Proteomes" id="UP000824633">
    <property type="component" value="Chromosome"/>
</dbReference>
<feature type="compositionally biased region" description="Polar residues" evidence="1">
    <location>
        <begin position="14"/>
        <end position="24"/>
    </location>
</feature>
<evidence type="ECO:0000313" key="3">
    <source>
        <dbReference type="Proteomes" id="UP000824633"/>
    </source>
</evidence>
<reference evidence="3" key="1">
    <citation type="submission" date="2021-07" db="EMBL/GenBank/DDBJ databases">
        <title>Complete genome sequencing of a Clostridium isolate.</title>
        <authorList>
            <person name="Ueki A."/>
            <person name="Tonouchi A."/>
        </authorList>
    </citation>
    <scope>NUCLEOTIDE SEQUENCE [LARGE SCALE GENOMIC DNA]</scope>
    <source>
        <strain evidence="3">C5S11</strain>
    </source>
</reference>
<protein>
    <submittedName>
        <fullName evidence="2">Uncharacterized protein</fullName>
    </submittedName>
</protein>
<feature type="compositionally biased region" description="Low complexity" evidence="1">
    <location>
        <begin position="35"/>
        <end position="44"/>
    </location>
</feature>
<evidence type="ECO:0000256" key="1">
    <source>
        <dbReference type="SAM" id="MobiDB-lite"/>
    </source>
</evidence>
<gene>
    <name evidence="2" type="ORF">psyc5s11_49100</name>
</gene>
<dbReference type="InterPro" id="IPR046097">
    <property type="entry name" value="DUF6033"/>
</dbReference>
<keyword evidence="3" id="KW-1185">Reference proteome</keyword>
<organism evidence="2 3">
    <name type="scientific">Clostridium gelidum</name>
    <dbReference type="NCBI Taxonomy" id="704125"/>
    <lineage>
        <taxon>Bacteria</taxon>
        <taxon>Bacillati</taxon>
        <taxon>Bacillota</taxon>
        <taxon>Clostridia</taxon>
        <taxon>Eubacteriales</taxon>
        <taxon>Clostridiaceae</taxon>
        <taxon>Clostridium</taxon>
    </lineage>
</organism>
<accession>A0ABM7TC32</accession>
<feature type="compositionally biased region" description="Basic and acidic residues" evidence="1">
    <location>
        <begin position="25"/>
        <end position="34"/>
    </location>
</feature>